<dbReference type="RefSeq" id="WP_070783687.1">
    <property type="nucleotide sequence ID" value="NZ_CP020827.1"/>
</dbReference>
<reference evidence="1 2" key="1">
    <citation type="journal article" date="2018" name="Genome Biol.">
        <title>SKESA: strategic k-mer extension for scrupulous assemblies.</title>
        <authorList>
            <person name="Souvorov A."/>
            <person name="Agarwala R."/>
            <person name="Lipman D.J."/>
        </authorList>
    </citation>
    <scope>NUCLEOTIDE SEQUENCE [LARGE SCALE GENOMIC DNA]</scope>
    <source>
        <strain evidence="1 2">LiDS0115</strain>
    </source>
</reference>
<dbReference type="Proteomes" id="UP000841561">
    <property type="component" value="Unassembled WGS sequence"/>
</dbReference>
<comment type="caution">
    <text evidence="1">The sequence shown here is derived from an EMBL/GenBank/DDBJ whole genome shotgun (WGS) entry which is preliminary data.</text>
</comment>
<evidence type="ECO:0000313" key="2">
    <source>
        <dbReference type="Proteomes" id="UP000841561"/>
    </source>
</evidence>
<name>A0A9P3RK60_LISMN</name>
<gene>
    <name evidence="1" type="ORF">GZK27_15295</name>
</gene>
<proteinExistence type="predicted"/>
<dbReference type="EMBL" id="DAAKPP010000013">
    <property type="protein sequence ID" value="HAC3056850.1"/>
    <property type="molecule type" value="Genomic_DNA"/>
</dbReference>
<accession>A0A9P3RK60</accession>
<evidence type="ECO:0008006" key="3">
    <source>
        <dbReference type="Google" id="ProtNLM"/>
    </source>
</evidence>
<evidence type="ECO:0000313" key="1">
    <source>
        <dbReference type="EMBL" id="HAC3056850.1"/>
    </source>
</evidence>
<sequence>MKNITQEYVEGVKDHKGFTVIKAPIVSEAVANWFEENKNNLEVNLFYYIYNLDEKRENEDDFFAFIVDDYVKPLETLVSMQYGYYVQKEASERRAASSAKKEFARELQNLINDHKGNLSKATVLNYIEQIEDVGIGIYS</sequence>
<organism evidence="1 2">
    <name type="scientific">Listeria monocytogenes</name>
    <dbReference type="NCBI Taxonomy" id="1639"/>
    <lineage>
        <taxon>Bacteria</taxon>
        <taxon>Bacillati</taxon>
        <taxon>Bacillota</taxon>
        <taxon>Bacilli</taxon>
        <taxon>Bacillales</taxon>
        <taxon>Listeriaceae</taxon>
        <taxon>Listeria</taxon>
    </lineage>
</organism>
<dbReference type="AlphaFoldDB" id="A0A9P3RK60"/>
<protein>
    <recommendedName>
        <fullName evidence="3">DUF1642 domain-containing protein</fullName>
    </recommendedName>
</protein>